<dbReference type="AlphaFoldDB" id="A0A1B7SDR0"/>
<accession>A0A1B7SDR0</accession>
<dbReference type="InterPro" id="IPR013087">
    <property type="entry name" value="Znf_C2H2_type"/>
</dbReference>
<evidence type="ECO:0000256" key="2">
    <source>
        <dbReference type="ARBA" id="ARBA00022771"/>
    </source>
</evidence>
<gene>
    <name evidence="7" type="ORF">HANVADRAFT_54420</name>
</gene>
<proteinExistence type="predicted"/>
<evidence type="ECO:0000256" key="4">
    <source>
        <dbReference type="PROSITE-ProRule" id="PRU00042"/>
    </source>
</evidence>
<dbReference type="EMBL" id="LXPE01000634">
    <property type="protein sequence ID" value="OBA14617.1"/>
    <property type="molecule type" value="Genomic_DNA"/>
</dbReference>
<comment type="caution">
    <text evidence="7">The sequence shown here is derived from an EMBL/GenBank/DDBJ whole genome shotgun (WGS) entry which is preliminary data.</text>
</comment>
<evidence type="ECO:0000313" key="8">
    <source>
        <dbReference type="Proteomes" id="UP000092321"/>
    </source>
</evidence>
<dbReference type="PROSITE" id="PS00028">
    <property type="entry name" value="ZINC_FINGER_C2H2_1"/>
    <property type="match status" value="1"/>
</dbReference>
<dbReference type="SUPFAM" id="SSF57667">
    <property type="entry name" value="beta-beta-alpha zinc fingers"/>
    <property type="match status" value="1"/>
</dbReference>
<keyword evidence="3" id="KW-0862">Zinc</keyword>
<feature type="domain" description="C2H2-type" evidence="6">
    <location>
        <begin position="254"/>
        <end position="281"/>
    </location>
</feature>
<sequence length="329" mass="37790">MCNIYEATQPVIKTSKLFEKNNHILPIPVSNAQYSARNECELVGLNKKKYGNQLPPPQILGQVSPSVPMFFSNLNNNSNTISHFNPDSRSLFSINISQQQQSQYNQYQQHVPLQRLSTTPITPISQHQIQNSISVNNSLYLPNTKQQQQAVPNYSINNSNNTITGNNMTYKNYMLYSTIQQQQQQRYISNSLTPDEQAHFSKLAYTKNLNLEQEANSSYRTNNKRLKFNNNKNINNHHHNTLNSKKPHSLNQQNICKVCNKVCQSPSALKIHLAIHSDGKPFKCYFCDKFISKFASNRNRHMKQVHQWDNRKNNSNTSISSSTSRDEGI</sequence>
<dbReference type="GO" id="GO:0008270">
    <property type="term" value="F:zinc ion binding"/>
    <property type="evidence" value="ECO:0007669"/>
    <property type="project" value="UniProtKB-KW"/>
</dbReference>
<dbReference type="Gene3D" id="3.30.160.60">
    <property type="entry name" value="Classic Zinc Finger"/>
    <property type="match status" value="1"/>
</dbReference>
<keyword evidence="1" id="KW-0479">Metal-binding</keyword>
<evidence type="ECO:0000256" key="1">
    <source>
        <dbReference type="ARBA" id="ARBA00022723"/>
    </source>
</evidence>
<name>A0A1B7SDR0_9ASCO</name>
<feature type="region of interest" description="Disordered" evidence="5">
    <location>
        <begin position="303"/>
        <end position="329"/>
    </location>
</feature>
<reference evidence="8" key="1">
    <citation type="journal article" date="2016" name="Proc. Natl. Acad. Sci. U.S.A.">
        <title>Comparative genomics of biotechnologically important yeasts.</title>
        <authorList>
            <person name="Riley R."/>
            <person name="Haridas S."/>
            <person name="Wolfe K.H."/>
            <person name="Lopes M.R."/>
            <person name="Hittinger C.T."/>
            <person name="Goeker M."/>
            <person name="Salamov A.A."/>
            <person name="Wisecaver J.H."/>
            <person name="Long T.M."/>
            <person name="Calvey C.H."/>
            <person name="Aerts A.L."/>
            <person name="Barry K.W."/>
            <person name="Choi C."/>
            <person name="Clum A."/>
            <person name="Coughlan A.Y."/>
            <person name="Deshpande S."/>
            <person name="Douglass A.P."/>
            <person name="Hanson S.J."/>
            <person name="Klenk H.-P."/>
            <person name="LaButti K.M."/>
            <person name="Lapidus A."/>
            <person name="Lindquist E.A."/>
            <person name="Lipzen A.M."/>
            <person name="Meier-Kolthoff J.P."/>
            <person name="Ohm R.A."/>
            <person name="Otillar R.P."/>
            <person name="Pangilinan J.L."/>
            <person name="Peng Y."/>
            <person name="Rokas A."/>
            <person name="Rosa C.A."/>
            <person name="Scheuner C."/>
            <person name="Sibirny A.A."/>
            <person name="Slot J.C."/>
            <person name="Stielow J.B."/>
            <person name="Sun H."/>
            <person name="Kurtzman C.P."/>
            <person name="Blackwell M."/>
            <person name="Grigoriev I.V."/>
            <person name="Jeffries T.W."/>
        </authorList>
    </citation>
    <scope>NUCLEOTIDE SEQUENCE [LARGE SCALE GENOMIC DNA]</scope>
    <source>
        <strain evidence="8">NRRL Y-1626</strain>
    </source>
</reference>
<feature type="compositionally biased region" description="Low complexity" evidence="5">
    <location>
        <begin position="313"/>
        <end position="323"/>
    </location>
</feature>
<dbReference type="Proteomes" id="UP000092321">
    <property type="component" value="Unassembled WGS sequence"/>
</dbReference>
<dbReference type="Pfam" id="PF12874">
    <property type="entry name" value="zf-met"/>
    <property type="match status" value="1"/>
</dbReference>
<organism evidence="7 8">
    <name type="scientific">Hanseniaspora valbyensis NRRL Y-1626</name>
    <dbReference type="NCBI Taxonomy" id="766949"/>
    <lineage>
        <taxon>Eukaryota</taxon>
        <taxon>Fungi</taxon>
        <taxon>Dikarya</taxon>
        <taxon>Ascomycota</taxon>
        <taxon>Saccharomycotina</taxon>
        <taxon>Saccharomycetes</taxon>
        <taxon>Saccharomycodales</taxon>
        <taxon>Saccharomycodaceae</taxon>
        <taxon>Hanseniaspora</taxon>
    </lineage>
</organism>
<dbReference type="InterPro" id="IPR036236">
    <property type="entry name" value="Znf_C2H2_sf"/>
</dbReference>
<evidence type="ECO:0000256" key="3">
    <source>
        <dbReference type="ARBA" id="ARBA00022833"/>
    </source>
</evidence>
<evidence type="ECO:0000256" key="5">
    <source>
        <dbReference type="SAM" id="MobiDB-lite"/>
    </source>
</evidence>
<protein>
    <recommendedName>
        <fullName evidence="6">C2H2-type domain-containing protein</fullName>
    </recommendedName>
</protein>
<keyword evidence="2 4" id="KW-0863">Zinc-finger</keyword>
<dbReference type="SMART" id="SM00355">
    <property type="entry name" value="ZnF_C2H2"/>
    <property type="match status" value="2"/>
</dbReference>
<dbReference type="GO" id="GO:0000981">
    <property type="term" value="F:DNA-binding transcription factor activity, RNA polymerase II-specific"/>
    <property type="evidence" value="ECO:0007669"/>
    <property type="project" value="TreeGrafter"/>
</dbReference>
<dbReference type="OrthoDB" id="6077919at2759"/>
<dbReference type="PANTHER" id="PTHR23235">
    <property type="entry name" value="KRUEPPEL-LIKE TRANSCRIPTION FACTOR"/>
    <property type="match status" value="1"/>
</dbReference>
<evidence type="ECO:0000313" key="7">
    <source>
        <dbReference type="EMBL" id="OBA14617.1"/>
    </source>
</evidence>
<keyword evidence="8" id="KW-1185">Reference proteome</keyword>
<dbReference type="GO" id="GO:0000978">
    <property type="term" value="F:RNA polymerase II cis-regulatory region sequence-specific DNA binding"/>
    <property type="evidence" value="ECO:0007669"/>
    <property type="project" value="TreeGrafter"/>
</dbReference>
<dbReference type="PROSITE" id="PS50157">
    <property type="entry name" value="ZINC_FINGER_C2H2_2"/>
    <property type="match status" value="1"/>
</dbReference>
<dbReference type="PANTHER" id="PTHR23235:SF120">
    <property type="entry name" value="KRUPPEL-LIKE FACTOR 15"/>
    <property type="match status" value="1"/>
</dbReference>
<evidence type="ECO:0000259" key="6">
    <source>
        <dbReference type="PROSITE" id="PS50157"/>
    </source>
</evidence>